<proteinExistence type="inferred from homology"/>
<evidence type="ECO:0000256" key="3">
    <source>
        <dbReference type="SAM" id="SignalP"/>
    </source>
</evidence>
<evidence type="ECO:0000313" key="4">
    <source>
        <dbReference type="EMBL" id="ABM03578.1"/>
    </source>
</evidence>
<keyword evidence="5" id="KW-1185">Reference proteome</keyword>
<name>A1SVR3_PSYIN</name>
<dbReference type="PANTHER" id="PTHR38108:SF1">
    <property type="entry name" value="UPF0319 PROTEIN YCCT"/>
    <property type="match status" value="1"/>
</dbReference>
<dbReference type="Pfam" id="PF09829">
    <property type="entry name" value="DUF2057"/>
    <property type="match status" value="1"/>
</dbReference>
<dbReference type="RefSeq" id="WP_011770138.1">
    <property type="nucleotide sequence ID" value="NC_008709.1"/>
</dbReference>
<dbReference type="OrthoDB" id="6214779at2"/>
<sequence>MRFLVVLITFCVMSSSYAATLTAERNVEILAVDGQKYSNQILDTSDFTLPKGQHQIVVRYSNSFPKDGMLTSKPYIFNIQADNNTTIAAVEIFNSYEQAKKALETGITWRVTNQNNSVMIKDADILSGEGFLPYHDIEKLIAKYNKDEGIISSSTADNLAITAQGESSDYSNSAPIEQLIKVYNSASKADKKAFRIWLIEQDMK</sequence>
<dbReference type="KEGG" id="pin:Ping_1801"/>
<evidence type="ECO:0000256" key="1">
    <source>
        <dbReference type="ARBA" id="ARBA00008490"/>
    </source>
</evidence>
<feature type="signal peptide" evidence="3">
    <location>
        <begin position="1"/>
        <end position="18"/>
    </location>
</feature>
<dbReference type="EMBL" id="CP000510">
    <property type="protein sequence ID" value="ABM03578.1"/>
    <property type="molecule type" value="Genomic_DNA"/>
</dbReference>
<keyword evidence="2 3" id="KW-0732">Signal</keyword>
<dbReference type="HOGENOM" id="CLU_073782_3_0_6"/>
<feature type="chain" id="PRO_5002637926" description="DUF2057 domain-containing protein" evidence="3">
    <location>
        <begin position="19"/>
        <end position="204"/>
    </location>
</feature>
<comment type="similarity">
    <text evidence="1">Belongs to the UPF0319 family.</text>
</comment>
<reference evidence="4 5" key="1">
    <citation type="submission" date="2007-01" db="EMBL/GenBank/DDBJ databases">
        <title>Complete sequence of Psychromonas ingrahamii 37.</title>
        <authorList>
            <consortium name="US DOE Joint Genome Institute"/>
            <person name="Copeland A."/>
            <person name="Lucas S."/>
            <person name="Lapidus A."/>
            <person name="Barry K."/>
            <person name="Detter J.C."/>
            <person name="Glavina del Rio T."/>
            <person name="Hammon N."/>
            <person name="Israni S."/>
            <person name="Dalin E."/>
            <person name="Tice H."/>
            <person name="Pitluck S."/>
            <person name="Thompson L.S."/>
            <person name="Brettin T."/>
            <person name="Bruce D."/>
            <person name="Han C."/>
            <person name="Tapia R."/>
            <person name="Schmutz J."/>
            <person name="Larimer F."/>
            <person name="Land M."/>
            <person name="Hauser L."/>
            <person name="Kyrpides N."/>
            <person name="Ivanova N."/>
            <person name="Staley J."/>
            <person name="Richardson P."/>
        </authorList>
    </citation>
    <scope>NUCLEOTIDE SEQUENCE [LARGE SCALE GENOMIC DNA]</scope>
    <source>
        <strain evidence="4 5">37</strain>
    </source>
</reference>
<dbReference type="AlphaFoldDB" id="A1SVR3"/>
<organism evidence="4 5">
    <name type="scientific">Psychromonas ingrahamii (strain DSM 17664 / CCUG 51855 / 37)</name>
    <dbReference type="NCBI Taxonomy" id="357804"/>
    <lineage>
        <taxon>Bacteria</taxon>
        <taxon>Pseudomonadati</taxon>
        <taxon>Pseudomonadota</taxon>
        <taxon>Gammaproteobacteria</taxon>
        <taxon>Alteromonadales</taxon>
        <taxon>Psychromonadaceae</taxon>
        <taxon>Psychromonas</taxon>
    </lineage>
</organism>
<dbReference type="InterPro" id="IPR018635">
    <property type="entry name" value="UPF0319"/>
</dbReference>
<dbReference type="PANTHER" id="PTHR38108">
    <property type="entry name" value="UPF0319 PROTEIN YCCT"/>
    <property type="match status" value="1"/>
</dbReference>
<evidence type="ECO:0000256" key="2">
    <source>
        <dbReference type="ARBA" id="ARBA00022729"/>
    </source>
</evidence>
<protein>
    <recommendedName>
        <fullName evidence="6">DUF2057 domain-containing protein</fullName>
    </recommendedName>
</protein>
<dbReference type="Proteomes" id="UP000000639">
    <property type="component" value="Chromosome"/>
</dbReference>
<evidence type="ECO:0008006" key="6">
    <source>
        <dbReference type="Google" id="ProtNLM"/>
    </source>
</evidence>
<evidence type="ECO:0000313" key="5">
    <source>
        <dbReference type="Proteomes" id="UP000000639"/>
    </source>
</evidence>
<accession>A1SVR3</accession>
<gene>
    <name evidence="4" type="ordered locus">Ping_1801</name>
</gene>
<dbReference type="eggNOG" id="COG3110">
    <property type="taxonomic scope" value="Bacteria"/>
</dbReference>